<evidence type="ECO:0000313" key="3">
    <source>
        <dbReference type="EMBL" id="KAG8629315.1"/>
    </source>
</evidence>
<dbReference type="Proteomes" id="UP000809789">
    <property type="component" value="Unassembled WGS sequence"/>
</dbReference>
<sequence length="154" mass="18031">MAEHGRHPEKTLLYIEYWVLGKRGEILRLDPAILICLRKYESEWIDDTHDMLKRDYDSRIEETEANIKRLEAMTPNNDVDLVKARAGLEELQGKIAKLDYDIDKRERNAWRRTKRQMRAEAAYSAAQTESSKMVESHDEAADEACLNQQDLPLR</sequence>
<evidence type="ECO:0000313" key="4">
    <source>
        <dbReference type="Proteomes" id="UP000809789"/>
    </source>
</evidence>
<feature type="region of interest" description="Disordered" evidence="2">
    <location>
        <begin position="121"/>
        <end position="154"/>
    </location>
</feature>
<dbReference type="EMBL" id="JAESVG020000003">
    <property type="protein sequence ID" value="KAG8629315.1"/>
    <property type="molecule type" value="Genomic_DNA"/>
</dbReference>
<reference evidence="3" key="1">
    <citation type="submission" date="2021-07" db="EMBL/GenBank/DDBJ databases">
        <title>Elsinoe batatas strain:CRI-CJ2 Genome sequencing and assembly.</title>
        <authorList>
            <person name="Huang L."/>
        </authorList>
    </citation>
    <scope>NUCLEOTIDE SEQUENCE</scope>
    <source>
        <strain evidence="3">CRI-CJ2</strain>
    </source>
</reference>
<comment type="caution">
    <text evidence="3">The sequence shown here is derived from an EMBL/GenBank/DDBJ whole genome shotgun (WGS) entry which is preliminary data.</text>
</comment>
<keyword evidence="1" id="KW-0175">Coiled coil</keyword>
<evidence type="ECO:0000256" key="1">
    <source>
        <dbReference type="SAM" id="Coils"/>
    </source>
</evidence>
<accession>A0A8K0L5K7</accession>
<proteinExistence type="predicted"/>
<protein>
    <submittedName>
        <fullName evidence="3">Uncharacterized protein</fullName>
    </submittedName>
</protein>
<feature type="coiled-coil region" evidence="1">
    <location>
        <begin position="53"/>
        <end position="108"/>
    </location>
</feature>
<dbReference type="AlphaFoldDB" id="A0A8K0L5K7"/>
<gene>
    <name evidence="3" type="ORF">KVT40_003180</name>
</gene>
<organism evidence="3 4">
    <name type="scientific">Elsinoe batatas</name>
    <dbReference type="NCBI Taxonomy" id="2601811"/>
    <lineage>
        <taxon>Eukaryota</taxon>
        <taxon>Fungi</taxon>
        <taxon>Dikarya</taxon>
        <taxon>Ascomycota</taxon>
        <taxon>Pezizomycotina</taxon>
        <taxon>Dothideomycetes</taxon>
        <taxon>Dothideomycetidae</taxon>
        <taxon>Myriangiales</taxon>
        <taxon>Elsinoaceae</taxon>
        <taxon>Elsinoe</taxon>
    </lineage>
</organism>
<keyword evidence="4" id="KW-1185">Reference proteome</keyword>
<evidence type="ECO:0000256" key="2">
    <source>
        <dbReference type="SAM" id="MobiDB-lite"/>
    </source>
</evidence>
<name>A0A8K0L5K7_9PEZI</name>